<feature type="coiled-coil region" evidence="2">
    <location>
        <begin position="64"/>
        <end position="308"/>
    </location>
</feature>
<evidence type="ECO:0000256" key="2">
    <source>
        <dbReference type="SAM" id="Coils"/>
    </source>
</evidence>
<keyword evidence="5" id="KW-1185">Reference proteome</keyword>
<protein>
    <recommendedName>
        <fullName evidence="3">RING-type domain-containing protein</fullName>
    </recommendedName>
</protein>
<dbReference type="InterPro" id="IPR001841">
    <property type="entry name" value="Znf_RING"/>
</dbReference>
<sequence>MDEFSNKLKNMNNLYRQKQPKPLSRAAIMFGLPKIRRVQTTVPGSIGLTRTSSITELNTPGSDRQLMNELGKKVEEQRKDLEERSIALESLGKHFEAIGNACREEKNKNIELREKNMELQKENSSLKRHIGELKEKNEAEQSLNNQEKLLSSKLKENQADLTNEIKKLNQVIIDKTRENNDWERVCKKLEHEIAVSKGQMQRLDKKLQEATDDLAEEKLKLIDELNHLKKANETLKDEISQVRKSKSDLESQNSKLNEKVIILQENLNNVESQLEISSSMISELKEALKKMQAENQNKTQAVNQISVNSDDDLRQKLEEFQKQAYSLGDQLYSMTKQKNDAEDKLERSMNSRYELLASVEELRKKQQIESFRYEKLIQTISQDLKVKTLEIREMEENIKKNENQIKSYSENLRHLGEEINTKNSQIAESNGKCEDLISEIDALNKEKLEKEKNFQEFQEKALKFDQIIKELKENKEENSSMKSKFKKLEKSLEEAMRKKERLKLKYKDQESLFQAKIYELQAELNNEKNFNSSHLQEVIKLKRELSQREKPIQFSPIKEDQNRLQARIAQLEIECAELKEEILNHLKAQEYMKTMSLSQTQIISQLESQLEDAKSQLNDPKFKDLKKQLELLREKEENLPKVIEKLDHAMSAFESDFSCMNCLNLVEEAVFTIPCGHILCRKCSRISDSTCSQCCVKVQAFARATLLDELVGKLIYLRQTIDILL</sequence>
<keyword evidence="1" id="KW-0863">Zinc-finger</keyword>
<organism evidence="4 5">
    <name type="scientific">Blepharisma stoltei</name>
    <dbReference type="NCBI Taxonomy" id="1481888"/>
    <lineage>
        <taxon>Eukaryota</taxon>
        <taxon>Sar</taxon>
        <taxon>Alveolata</taxon>
        <taxon>Ciliophora</taxon>
        <taxon>Postciliodesmatophora</taxon>
        <taxon>Heterotrichea</taxon>
        <taxon>Heterotrichida</taxon>
        <taxon>Blepharismidae</taxon>
        <taxon>Blepharisma</taxon>
    </lineage>
</organism>
<dbReference type="SUPFAM" id="SSF57850">
    <property type="entry name" value="RING/U-box"/>
    <property type="match status" value="1"/>
</dbReference>
<evidence type="ECO:0000256" key="1">
    <source>
        <dbReference type="PROSITE-ProRule" id="PRU00175"/>
    </source>
</evidence>
<keyword evidence="1" id="KW-0862">Zinc</keyword>
<dbReference type="InterPro" id="IPR013083">
    <property type="entry name" value="Znf_RING/FYVE/PHD"/>
</dbReference>
<dbReference type="AlphaFoldDB" id="A0AAU9JVH7"/>
<evidence type="ECO:0000259" key="3">
    <source>
        <dbReference type="PROSITE" id="PS50089"/>
    </source>
</evidence>
<accession>A0AAU9JVH7</accession>
<reference evidence="4" key="1">
    <citation type="submission" date="2021-09" db="EMBL/GenBank/DDBJ databases">
        <authorList>
            <consortium name="AG Swart"/>
            <person name="Singh M."/>
            <person name="Singh A."/>
            <person name="Seah K."/>
            <person name="Emmerich C."/>
        </authorList>
    </citation>
    <scope>NUCLEOTIDE SEQUENCE</scope>
    <source>
        <strain evidence="4">ATCC30299</strain>
    </source>
</reference>
<keyword evidence="1" id="KW-0479">Metal-binding</keyword>
<feature type="domain" description="RING-type" evidence="3">
    <location>
        <begin position="659"/>
        <end position="694"/>
    </location>
</feature>
<evidence type="ECO:0000313" key="5">
    <source>
        <dbReference type="Proteomes" id="UP001162131"/>
    </source>
</evidence>
<feature type="coiled-coil region" evidence="2">
    <location>
        <begin position="377"/>
        <end position="512"/>
    </location>
</feature>
<name>A0AAU9JVH7_9CILI</name>
<keyword evidence="2" id="KW-0175">Coiled coil</keyword>
<dbReference type="CDD" id="cd16449">
    <property type="entry name" value="RING-HC"/>
    <property type="match status" value="1"/>
</dbReference>
<dbReference type="GO" id="GO:0008270">
    <property type="term" value="F:zinc ion binding"/>
    <property type="evidence" value="ECO:0007669"/>
    <property type="project" value="UniProtKB-KW"/>
</dbReference>
<dbReference type="Gene3D" id="3.30.40.10">
    <property type="entry name" value="Zinc/RING finger domain, C3HC4 (zinc finger)"/>
    <property type="match status" value="1"/>
</dbReference>
<dbReference type="EMBL" id="CAJZBQ010000037">
    <property type="protein sequence ID" value="CAG9324884.1"/>
    <property type="molecule type" value="Genomic_DNA"/>
</dbReference>
<feature type="coiled-coil region" evidence="2">
    <location>
        <begin position="561"/>
        <end position="588"/>
    </location>
</feature>
<comment type="caution">
    <text evidence="4">The sequence shown here is derived from an EMBL/GenBank/DDBJ whole genome shotgun (WGS) entry which is preliminary data.</text>
</comment>
<dbReference type="Proteomes" id="UP001162131">
    <property type="component" value="Unassembled WGS sequence"/>
</dbReference>
<evidence type="ECO:0000313" key="4">
    <source>
        <dbReference type="EMBL" id="CAG9324884.1"/>
    </source>
</evidence>
<gene>
    <name evidence="4" type="ORF">BSTOLATCC_MIC37633</name>
</gene>
<proteinExistence type="predicted"/>
<dbReference type="PROSITE" id="PS50089">
    <property type="entry name" value="ZF_RING_2"/>
    <property type="match status" value="1"/>
</dbReference>